<dbReference type="OMA" id="APFWKQH"/>
<keyword evidence="10" id="KW-0539">Nucleus</keyword>
<dbReference type="InterPro" id="IPR036236">
    <property type="entry name" value="Znf_C2H2_sf"/>
</dbReference>
<keyword evidence="16" id="KW-1185">Reference proteome</keyword>
<evidence type="ECO:0000256" key="10">
    <source>
        <dbReference type="ARBA" id="ARBA00023242"/>
    </source>
</evidence>
<sequence length="919" mass="102411">MKLSNENNIGEKDDTGKTVKSWKLDMREVLKCSHFFFYCIFASLSIYGYRKLILGVEEQMFCHCHILLDTDWRTIGMCVEESMHILSSEHFDGINHKLHARTVKGESNIPSGTIQSRKGLQNKSQFRTIAPKIVPKVLTSRMLPCHSPSHSDQVNLGPSINSKPLGMSTQNYALMQVAGQEGTFSLVALPHVASAQPIQKPRMSLPENLKLPIPRYQPPRNSKGSRKKPILIFPKSGCSKAPAQTQMCPQMSPSPPHHPELLYKPSPFEEVPSLEQAPASISTAALTNGSDHGDLRPPVTNTHGSLNPPATPASPTPEEPAKQDLTDLSGKAHFVSKITSSKPSAVVSEKFKEQVYLAKTMTSLSPTILGNAVQLISSVPKGKLPIPPYSRMKTTEVYKIKSDANIAGFSLPGPKADCDKISSTTEGFNAATKVASKLPVPQVSQQSACESAFCPPTKLDLNHKTKLNSGAAKRKGRKWKVPDEILAFQGKRRKCIINKCRDGKERVKNDPQEFRDQKLGTLKKYRSIMPKPIMVIPTLASLASPTIQSQMLGGLGQDVLLNNSLTPKYLGCKQDNSSSPKPSSVFRNGFSGIKKPWHRCHVCNHHFQFKQHLQDHMNTHTNRRPYSCRICRKSYVRPGSLSTHMKLHHGENRLKKLMCCEFCAKVFGHIRVYFGHLKEVHRVVISTEPAPSELQPGDIPKNRDVSVQGMEGSLERENKSNLEEDFLLNQAGEVKLQIKCGRCQITAQSFAEIKFHLLYVHGEEIQGRLQEGTFPGSKGTQEELVQHASHDWKRHPERGKPEKVHSSSEESHACPRLKRQLHLHQNGVEMPIENEGPQSGTNKPRETCQGPECPGLHTVLLWSRSGFNCLLCAEMLGQKEDLLHHWKHQHNCEDPSKLWAILNTVSNQGVIELSSEAEK</sequence>
<dbReference type="FunFam" id="3.30.160.60:FF:003312">
    <property type="entry name" value="Zinc finger protein 438"/>
    <property type="match status" value="1"/>
</dbReference>
<dbReference type="PROSITE" id="PS00028">
    <property type="entry name" value="ZINC_FINGER_C2H2_1"/>
    <property type="match status" value="4"/>
</dbReference>
<feature type="region of interest" description="Disordered" evidence="13">
    <location>
        <begin position="774"/>
        <end position="815"/>
    </location>
</feature>
<reference evidence="15 16" key="1">
    <citation type="submission" date="2008-02" db="EMBL/GenBank/DDBJ databases">
        <title>A 6x draft sequence assembly of the Pongo pygmaeus abelii genome.</title>
        <authorList>
            <person name="Wilson R.K."/>
            <person name="Mardis E."/>
        </authorList>
    </citation>
    <scope>NUCLEOTIDE SEQUENCE [LARGE SCALE GENOMIC DNA]</scope>
</reference>
<reference evidence="15" key="3">
    <citation type="submission" date="2025-09" db="UniProtKB">
        <authorList>
            <consortium name="Ensembl"/>
        </authorList>
    </citation>
    <scope>IDENTIFICATION</scope>
</reference>
<organism evidence="15 16">
    <name type="scientific">Pongo abelii</name>
    <name type="common">Sumatran orangutan</name>
    <name type="synonym">Pongo pygmaeus abelii</name>
    <dbReference type="NCBI Taxonomy" id="9601"/>
    <lineage>
        <taxon>Eukaryota</taxon>
        <taxon>Metazoa</taxon>
        <taxon>Chordata</taxon>
        <taxon>Craniata</taxon>
        <taxon>Vertebrata</taxon>
        <taxon>Euteleostomi</taxon>
        <taxon>Mammalia</taxon>
        <taxon>Eutheria</taxon>
        <taxon>Euarchontoglires</taxon>
        <taxon>Primates</taxon>
        <taxon>Haplorrhini</taxon>
        <taxon>Catarrhini</taxon>
        <taxon>Hominidae</taxon>
        <taxon>Pongo</taxon>
    </lineage>
</organism>
<feature type="domain" description="C2H2-type" evidence="14">
    <location>
        <begin position="626"/>
        <end position="653"/>
    </location>
</feature>
<feature type="domain" description="C2H2-type" evidence="14">
    <location>
        <begin position="598"/>
        <end position="625"/>
    </location>
</feature>
<protein>
    <recommendedName>
        <fullName evidence="11">Zinc finger protein 438</fullName>
    </recommendedName>
</protein>
<gene>
    <name evidence="15" type="primary">ZNF438</name>
</gene>
<evidence type="ECO:0000256" key="12">
    <source>
        <dbReference type="PROSITE-ProRule" id="PRU00042"/>
    </source>
</evidence>
<evidence type="ECO:0000256" key="1">
    <source>
        <dbReference type="ARBA" id="ARBA00004123"/>
    </source>
</evidence>
<keyword evidence="9" id="KW-0804">Transcription</keyword>
<keyword evidence="8" id="KW-0238">DNA-binding</keyword>
<feature type="domain" description="C2H2-type" evidence="14">
    <location>
        <begin position="867"/>
        <end position="895"/>
    </location>
</feature>
<keyword evidence="5 12" id="KW-0863">Zinc-finger</keyword>
<keyword evidence="4" id="KW-0677">Repeat</keyword>
<dbReference type="Proteomes" id="UP000001595">
    <property type="component" value="Chromosome 10"/>
</dbReference>
<evidence type="ECO:0000256" key="3">
    <source>
        <dbReference type="ARBA" id="ARBA00022723"/>
    </source>
</evidence>
<evidence type="ECO:0000256" key="13">
    <source>
        <dbReference type="SAM" id="MobiDB-lite"/>
    </source>
</evidence>
<evidence type="ECO:0000256" key="2">
    <source>
        <dbReference type="ARBA" id="ARBA00022491"/>
    </source>
</evidence>
<feature type="region of interest" description="Disordered" evidence="13">
    <location>
        <begin position="199"/>
        <end position="265"/>
    </location>
</feature>
<dbReference type="AlphaFoldDB" id="A0A8I5TFQ5"/>
<comment type="subcellular location">
    <subcellularLocation>
        <location evidence="1">Nucleus</location>
    </subcellularLocation>
</comment>
<proteinExistence type="predicted"/>
<dbReference type="SMART" id="SM00355">
    <property type="entry name" value="ZnF_C2H2"/>
    <property type="match status" value="5"/>
</dbReference>
<feature type="compositionally biased region" description="Polar residues" evidence="13">
    <location>
        <begin position="242"/>
        <end position="251"/>
    </location>
</feature>
<evidence type="ECO:0000313" key="15">
    <source>
        <dbReference type="Ensembl" id="ENSPPYP00000034675.1"/>
    </source>
</evidence>
<dbReference type="GO" id="GO:0005654">
    <property type="term" value="C:nucleoplasm"/>
    <property type="evidence" value="ECO:0007669"/>
    <property type="project" value="Ensembl"/>
</dbReference>
<feature type="region of interest" description="Disordered" evidence="13">
    <location>
        <begin position="285"/>
        <end position="324"/>
    </location>
</feature>
<evidence type="ECO:0000256" key="7">
    <source>
        <dbReference type="ARBA" id="ARBA00023015"/>
    </source>
</evidence>
<dbReference type="GO" id="GO:0008270">
    <property type="term" value="F:zinc ion binding"/>
    <property type="evidence" value="ECO:0007669"/>
    <property type="project" value="UniProtKB-KW"/>
</dbReference>
<evidence type="ECO:0000259" key="14">
    <source>
        <dbReference type="PROSITE" id="PS50157"/>
    </source>
</evidence>
<keyword evidence="2" id="KW-0678">Repressor</keyword>
<evidence type="ECO:0000256" key="6">
    <source>
        <dbReference type="ARBA" id="ARBA00022833"/>
    </source>
</evidence>
<dbReference type="PANTHER" id="PTHR24408:SF23">
    <property type="entry name" value="ZINC FINGER PROTEIN 438"/>
    <property type="match status" value="1"/>
</dbReference>
<evidence type="ECO:0000256" key="5">
    <source>
        <dbReference type="ARBA" id="ARBA00022771"/>
    </source>
</evidence>
<evidence type="ECO:0000256" key="4">
    <source>
        <dbReference type="ARBA" id="ARBA00022737"/>
    </source>
</evidence>
<dbReference type="GeneTree" id="ENSGT00390000014526"/>
<dbReference type="PANTHER" id="PTHR24408">
    <property type="entry name" value="ZINC FINGER PROTEIN"/>
    <property type="match status" value="1"/>
</dbReference>
<evidence type="ECO:0000256" key="8">
    <source>
        <dbReference type="ARBA" id="ARBA00023125"/>
    </source>
</evidence>
<dbReference type="GO" id="GO:0005829">
    <property type="term" value="C:cytosol"/>
    <property type="evidence" value="ECO:0007669"/>
    <property type="project" value="Ensembl"/>
</dbReference>
<name>A0A8I5TFQ5_PONAB</name>
<dbReference type="GO" id="GO:0043565">
    <property type="term" value="F:sequence-specific DNA binding"/>
    <property type="evidence" value="ECO:0007669"/>
    <property type="project" value="TreeGrafter"/>
</dbReference>
<evidence type="ECO:0000256" key="11">
    <source>
        <dbReference type="ARBA" id="ARBA00067846"/>
    </source>
</evidence>
<feature type="compositionally biased region" description="Basic and acidic residues" evidence="13">
    <location>
        <begin position="780"/>
        <end position="791"/>
    </location>
</feature>
<reference evidence="15" key="2">
    <citation type="submission" date="2025-08" db="UniProtKB">
        <authorList>
            <consortium name="Ensembl"/>
        </authorList>
    </citation>
    <scope>IDENTIFICATION</scope>
</reference>
<dbReference type="PROSITE" id="PS50157">
    <property type="entry name" value="ZINC_FINGER_C2H2_2"/>
    <property type="match status" value="3"/>
</dbReference>
<dbReference type="FunFam" id="3.30.160.60:FF:000946">
    <property type="entry name" value="Zinc finger protein 438"/>
    <property type="match status" value="1"/>
</dbReference>
<dbReference type="SUPFAM" id="SSF57667">
    <property type="entry name" value="beta-beta-alpha zinc fingers"/>
    <property type="match status" value="1"/>
</dbReference>
<keyword evidence="7" id="KW-0805">Transcription regulation</keyword>
<dbReference type="InterPro" id="IPR013087">
    <property type="entry name" value="Znf_C2H2_type"/>
</dbReference>
<feature type="compositionally biased region" description="Pro residues" evidence="13">
    <location>
        <begin position="309"/>
        <end position="318"/>
    </location>
</feature>
<evidence type="ECO:0000256" key="9">
    <source>
        <dbReference type="ARBA" id="ARBA00023163"/>
    </source>
</evidence>
<keyword evidence="6" id="KW-0862">Zinc</keyword>
<dbReference type="Gene3D" id="3.30.160.60">
    <property type="entry name" value="Classic Zinc Finger"/>
    <property type="match status" value="2"/>
</dbReference>
<accession>A0A8I5TFQ5</accession>
<feature type="compositionally biased region" description="Basic and acidic residues" evidence="13">
    <location>
        <begin position="798"/>
        <end position="813"/>
    </location>
</feature>
<dbReference type="Ensembl" id="ENSPPYT00000047724.1">
    <property type="protein sequence ID" value="ENSPPYP00000034675.1"/>
    <property type="gene ID" value="ENSPPYG00000002187.3"/>
</dbReference>
<evidence type="ECO:0000313" key="16">
    <source>
        <dbReference type="Proteomes" id="UP000001595"/>
    </source>
</evidence>
<dbReference type="GO" id="GO:0000981">
    <property type="term" value="F:DNA-binding transcription factor activity, RNA polymerase II-specific"/>
    <property type="evidence" value="ECO:0007669"/>
    <property type="project" value="TreeGrafter"/>
</dbReference>
<keyword evidence="3" id="KW-0479">Metal-binding</keyword>